<protein>
    <submittedName>
        <fullName evidence="6">DNA repair exonuclease SbcCD nuclease subunit</fullName>
    </submittedName>
</protein>
<dbReference type="InterPro" id="IPR029052">
    <property type="entry name" value="Metallo-depent_PP-like"/>
</dbReference>
<evidence type="ECO:0000313" key="7">
    <source>
        <dbReference type="Proteomes" id="UP000245839"/>
    </source>
</evidence>
<evidence type="ECO:0000259" key="4">
    <source>
        <dbReference type="Pfam" id="PF00149"/>
    </source>
</evidence>
<name>A0A2Y9APX7_9RHOB</name>
<accession>A0A2Y9APX7</accession>
<dbReference type="InterPro" id="IPR050535">
    <property type="entry name" value="DNA_Repair-Maintenance_Comp"/>
</dbReference>
<dbReference type="PANTHER" id="PTHR30337:SF0">
    <property type="entry name" value="NUCLEASE SBCCD SUBUNIT D"/>
    <property type="match status" value="1"/>
</dbReference>
<dbReference type="AlphaFoldDB" id="A0A2Y9APX7"/>
<dbReference type="Proteomes" id="UP000245839">
    <property type="component" value="Unassembled WGS sequence"/>
</dbReference>
<dbReference type="Gene3D" id="3.60.21.10">
    <property type="match status" value="1"/>
</dbReference>
<dbReference type="InterPro" id="IPR041796">
    <property type="entry name" value="Mre11_N"/>
</dbReference>
<dbReference type="GO" id="GO:0004527">
    <property type="term" value="F:exonuclease activity"/>
    <property type="evidence" value="ECO:0007669"/>
    <property type="project" value="UniProtKB-KW"/>
</dbReference>
<reference evidence="5 7" key="2">
    <citation type="submission" date="2018-03" db="EMBL/GenBank/DDBJ databases">
        <title>Genomic Encyclopedia of Archaeal and Bacterial Type Strains, Phase II (KMG-II): from individual species to whole genera.</title>
        <authorList>
            <person name="Goeker M."/>
        </authorList>
    </citation>
    <scope>NUCLEOTIDE SEQUENCE [LARGE SCALE GENOMIC DNA]</scope>
    <source>
        <strain evidence="5 7">DSM 25227</strain>
    </source>
</reference>
<dbReference type="RefSeq" id="WP_109564017.1">
    <property type="nucleotide sequence ID" value="NZ_QGDJ01000003.1"/>
</dbReference>
<dbReference type="EMBL" id="QGDJ01000003">
    <property type="protein sequence ID" value="PWJ20431.1"/>
    <property type="molecule type" value="Genomic_DNA"/>
</dbReference>
<organism evidence="6 8">
    <name type="scientific">Jannaschia seohaensis</name>
    <dbReference type="NCBI Taxonomy" id="475081"/>
    <lineage>
        <taxon>Bacteria</taxon>
        <taxon>Pseudomonadati</taxon>
        <taxon>Pseudomonadota</taxon>
        <taxon>Alphaproteobacteria</taxon>
        <taxon>Rhodobacterales</taxon>
        <taxon>Roseobacteraceae</taxon>
        <taxon>Jannaschia</taxon>
    </lineage>
</organism>
<dbReference type="PANTHER" id="PTHR30337">
    <property type="entry name" value="COMPONENT OF ATP-DEPENDENT DSDNA EXONUCLEASE"/>
    <property type="match status" value="1"/>
</dbReference>
<keyword evidence="7" id="KW-1185">Reference proteome</keyword>
<dbReference type="EMBL" id="UETC01000003">
    <property type="protein sequence ID" value="SSA44517.1"/>
    <property type="molecule type" value="Genomic_DNA"/>
</dbReference>
<dbReference type="PIRSF" id="PIRSF033093">
    <property type="entry name" value="UCP_ML1119"/>
    <property type="match status" value="1"/>
</dbReference>
<dbReference type="SUPFAM" id="SSF56300">
    <property type="entry name" value="Metallo-dependent phosphatases"/>
    <property type="match status" value="1"/>
</dbReference>
<dbReference type="OrthoDB" id="9773856at2"/>
<keyword evidence="2" id="KW-0378">Hydrolase</keyword>
<dbReference type="Pfam" id="PF00149">
    <property type="entry name" value="Metallophos"/>
    <property type="match status" value="1"/>
</dbReference>
<keyword evidence="1" id="KW-0540">Nuclease</keyword>
<evidence type="ECO:0000256" key="3">
    <source>
        <dbReference type="ARBA" id="ARBA00022839"/>
    </source>
</evidence>
<gene>
    <name evidence="5" type="ORF">BCF38_103248</name>
    <name evidence="6" type="ORF">SAMN05421539_103248</name>
</gene>
<reference evidence="6 8" key="1">
    <citation type="submission" date="2016-10" db="EMBL/GenBank/DDBJ databases">
        <authorList>
            <person name="Cai Z."/>
        </authorList>
    </citation>
    <scope>NUCLEOTIDE SEQUENCE [LARGE SCALE GENOMIC DNA]</scope>
    <source>
        <strain evidence="6 8">DSM 25227</strain>
    </source>
</reference>
<dbReference type="Proteomes" id="UP000251571">
    <property type="component" value="Unassembled WGS sequence"/>
</dbReference>
<sequence>MALRFIHTADLHLGKSFGGYAEADRLRVARRAVVARLTAAAREAGAHDILVAGDLFETPNPSAATWRQAVAEMAEAADLTWWLLPGNHDNLREGRATWEGIAALGHGNLRVLDRPEPVEMRPGAVLLPAPVASRRGIDDPTAWMDACETPPDALRIGLAHGPVRSFGEGEGAEVIAPDRDRRARLDYLALGDWHGMIDLSERTRYSGAPERTDFRHAGPGVCLSVEVSEPGTTPKVTPIQTGVFDWRRLVLDLVPQDDSCARLDAVLPESARRDVMLQIEARGRVPLREASALAAYAAALAPDFAHFELRDAALATEVEAVDLDAIAPAGALRQAGDALVARAEDPALSERERAVAAAALRRLHGLAAQ</sequence>
<evidence type="ECO:0000313" key="5">
    <source>
        <dbReference type="EMBL" id="PWJ20431.1"/>
    </source>
</evidence>
<dbReference type="CDD" id="cd00840">
    <property type="entry name" value="MPP_Mre11_N"/>
    <property type="match status" value="1"/>
</dbReference>
<evidence type="ECO:0000256" key="1">
    <source>
        <dbReference type="ARBA" id="ARBA00022722"/>
    </source>
</evidence>
<feature type="domain" description="Calcineurin-like phosphoesterase" evidence="4">
    <location>
        <begin position="3"/>
        <end position="115"/>
    </location>
</feature>
<dbReference type="InterPro" id="IPR014577">
    <property type="entry name" value="UCP033093_metalloPase"/>
</dbReference>
<evidence type="ECO:0000256" key="2">
    <source>
        <dbReference type="ARBA" id="ARBA00022801"/>
    </source>
</evidence>
<keyword evidence="3 6" id="KW-0269">Exonuclease</keyword>
<dbReference type="InterPro" id="IPR004843">
    <property type="entry name" value="Calcineurin-like_PHP"/>
</dbReference>
<proteinExistence type="predicted"/>
<evidence type="ECO:0000313" key="6">
    <source>
        <dbReference type="EMBL" id="SSA44517.1"/>
    </source>
</evidence>
<evidence type="ECO:0000313" key="8">
    <source>
        <dbReference type="Proteomes" id="UP000251571"/>
    </source>
</evidence>